<feature type="transmembrane region" description="Helical" evidence="9">
    <location>
        <begin position="212"/>
        <end position="235"/>
    </location>
</feature>
<evidence type="ECO:0000256" key="7">
    <source>
        <dbReference type="ARBA" id="ARBA00038459"/>
    </source>
</evidence>
<comment type="similarity">
    <text evidence="7">Belongs to the major facilitator superfamily. DHA1 family. Polyamines/proton antiporter (TC 2.A.1.2.16) subfamily.</text>
</comment>
<feature type="transmembrane region" description="Helical" evidence="9">
    <location>
        <begin position="154"/>
        <end position="174"/>
    </location>
</feature>
<keyword evidence="12" id="KW-1185">Reference proteome</keyword>
<dbReference type="GO" id="GO:0022857">
    <property type="term" value="F:transmembrane transporter activity"/>
    <property type="evidence" value="ECO:0007669"/>
    <property type="project" value="InterPro"/>
</dbReference>
<dbReference type="PANTHER" id="PTHR23502:SF186">
    <property type="entry name" value="MAJOR FACILITATOR SUPERFAMILY (MFS) PROFILE DOMAIN-CONTAINING PROTEIN"/>
    <property type="match status" value="1"/>
</dbReference>
<feature type="transmembrane region" description="Helical" evidence="9">
    <location>
        <begin position="127"/>
        <end position="147"/>
    </location>
</feature>
<feature type="region of interest" description="Disordered" evidence="8">
    <location>
        <begin position="549"/>
        <end position="585"/>
    </location>
</feature>
<feature type="transmembrane region" description="Helical" evidence="9">
    <location>
        <begin position="463"/>
        <end position="483"/>
    </location>
</feature>
<comment type="caution">
    <text evidence="11">The sequence shown here is derived from an EMBL/GenBank/DDBJ whole genome shotgun (WGS) entry which is preliminary data.</text>
</comment>
<feature type="transmembrane region" description="Helical" evidence="9">
    <location>
        <begin position="430"/>
        <end position="451"/>
    </location>
</feature>
<feature type="transmembrane region" description="Helical" evidence="9">
    <location>
        <begin position="87"/>
        <end position="107"/>
    </location>
</feature>
<keyword evidence="2" id="KW-0813">Transport</keyword>
<feature type="transmembrane region" description="Helical" evidence="9">
    <location>
        <begin position="404"/>
        <end position="424"/>
    </location>
</feature>
<dbReference type="InterPro" id="IPR020846">
    <property type="entry name" value="MFS_dom"/>
</dbReference>
<dbReference type="EMBL" id="CAJVOS010000013">
    <property type="protein sequence ID" value="CAG8014940.1"/>
    <property type="molecule type" value="Genomic_DNA"/>
</dbReference>
<name>A0A9W4MML1_PENOL</name>
<dbReference type="InterPro" id="IPR036259">
    <property type="entry name" value="MFS_trans_sf"/>
</dbReference>
<proteinExistence type="inferred from homology"/>
<keyword evidence="6 9" id="KW-0472">Membrane</keyword>
<dbReference type="GO" id="GO:0005886">
    <property type="term" value="C:plasma membrane"/>
    <property type="evidence" value="ECO:0007669"/>
    <property type="project" value="UniProtKB-SubCell"/>
</dbReference>
<evidence type="ECO:0000313" key="11">
    <source>
        <dbReference type="EMBL" id="CAG8014940.1"/>
    </source>
</evidence>
<dbReference type="FunFam" id="1.20.1250.20:FF:000266">
    <property type="entry name" value="MFS multidrug transporter, putative"/>
    <property type="match status" value="1"/>
</dbReference>
<feature type="transmembrane region" description="Helical" evidence="9">
    <location>
        <begin position="180"/>
        <end position="205"/>
    </location>
</feature>
<protein>
    <recommendedName>
        <fullName evidence="10">Major facilitator superfamily (MFS) profile domain-containing protein</fullName>
    </recommendedName>
</protein>
<feature type="transmembrane region" description="Helical" evidence="9">
    <location>
        <begin position="326"/>
        <end position="345"/>
    </location>
</feature>
<accession>A0A9W4MML1</accession>
<dbReference type="AlphaFoldDB" id="A0A9W4MML1"/>
<dbReference type="Gene3D" id="1.20.1250.20">
    <property type="entry name" value="MFS general substrate transporter like domains"/>
    <property type="match status" value="1"/>
</dbReference>
<keyword evidence="5 9" id="KW-1133">Transmembrane helix</keyword>
<dbReference type="OrthoDB" id="446368at2759"/>
<dbReference type="InterPro" id="IPR011701">
    <property type="entry name" value="MFS"/>
</dbReference>
<dbReference type="SUPFAM" id="SSF103473">
    <property type="entry name" value="MFS general substrate transporter"/>
    <property type="match status" value="1"/>
</dbReference>
<evidence type="ECO:0000313" key="12">
    <source>
        <dbReference type="Proteomes" id="UP001153618"/>
    </source>
</evidence>
<evidence type="ECO:0000256" key="6">
    <source>
        <dbReference type="ARBA" id="ARBA00023136"/>
    </source>
</evidence>
<evidence type="ECO:0000256" key="4">
    <source>
        <dbReference type="ARBA" id="ARBA00022692"/>
    </source>
</evidence>
<feature type="domain" description="Major facilitator superfamily (MFS) profile" evidence="10">
    <location>
        <begin position="89"/>
        <end position="527"/>
    </location>
</feature>
<evidence type="ECO:0000256" key="8">
    <source>
        <dbReference type="SAM" id="MobiDB-lite"/>
    </source>
</evidence>
<comment type="subcellular location">
    <subcellularLocation>
        <location evidence="1">Cell membrane</location>
        <topology evidence="1">Multi-pass membrane protein</topology>
    </subcellularLocation>
</comment>
<evidence type="ECO:0000256" key="5">
    <source>
        <dbReference type="ARBA" id="ARBA00022989"/>
    </source>
</evidence>
<gene>
    <name evidence="11" type="ORF">POLS_LOCUS2237</name>
</gene>
<feature type="transmembrane region" description="Helical" evidence="9">
    <location>
        <begin position="247"/>
        <end position="269"/>
    </location>
</feature>
<evidence type="ECO:0000256" key="2">
    <source>
        <dbReference type="ARBA" id="ARBA00022448"/>
    </source>
</evidence>
<keyword evidence="4 9" id="KW-0812">Transmembrane</keyword>
<dbReference type="PROSITE" id="PS50850">
    <property type="entry name" value="MFS"/>
    <property type="match status" value="1"/>
</dbReference>
<sequence length="652" mass="71422">MRELDYITPALGKSASTTRLSTMTGPIEAPRPRRIPYWRILTDQGVVTPDIIDHAYVGSGTEEDPFVVEWIPDDPRNPMGFDTSLKWTYTVIVAFATFAVSLASSAYAGSISEVIKDFDVSEEVATLGVSLFVLGFAVGPLLWAPLCELMGRQLVFLGTFFCLSAFCAGAVGSQNVWTLIILRFFAGSFGSSPLTNAGGVIADIFTADQRGLATSLFAGAPFLGPTLGPVVGGFLGEYATADHFLGWRWVQVFLAVFTGLIWIVQGLVIPETYAPLLLSKRADRLSSLTGRVYRSKVEIDRGRLSARDAFTTALSRPWILLFSEPIVLLLSLYMAIVYGTLYMLFDAFPIIFQNIRGWGEGVGSLPFLAVMIGMMLAVGLNMYDNKRYVRIHKAHDGFAPPEARLPPTMWGGLAIPVGLFWFAWTNSGSLPWIVSVLATAPFGFGMVFVFLGIMNYLIDSYTIYAASVLAANSIIRSCFGAGFPLFTTYMYQNLGIHWASCVPAFLSLACAPFPFIFYHYGPMIRRRCKYAAEADSFIRSLAQKAKAPDCVDEKQNEAKPVPTTTDHGALAEINPDGDASSVSSRSSLERIETAYDANPYDIDRVNTQNSAITRRSHSTKGRRSWLSSFGRSQVSRTACAASKDTRLDSLNT</sequence>
<organism evidence="11 12">
    <name type="scientific">Penicillium olsonii</name>
    <dbReference type="NCBI Taxonomy" id="99116"/>
    <lineage>
        <taxon>Eukaryota</taxon>
        <taxon>Fungi</taxon>
        <taxon>Dikarya</taxon>
        <taxon>Ascomycota</taxon>
        <taxon>Pezizomycotina</taxon>
        <taxon>Eurotiomycetes</taxon>
        <taxon>Eurotiomycetidae</taxon>
        <taxon>Eurotiales</taxon>
        <taxon>Aspergillaceae</taxon>
        <taxon>Penicillium</taxon>
    </lineage>
</organism>
<evidence type="ECO:0000259" key="10">
    <source>
        <dbReference type="PROSITE" id="PS50850"/>
    </source>
</evidence>
<keyword evidence="3" id="KW-1003">Cell membrane</keyword>
<dbReference type="PANTHER" id="PTHR23502">
    <property type="entry name" value="MAJOR FACILITATOR SUPERFAMILY"/>
    <property type="match status" value="1"/>
</dbReference>
<reference evidence="11" key="1">
    <citation type="submission" date="2021-07" db="EMBL/GenBank/DDBJ databases">
        <authorList>
            <person name="Branca A.L. A."/>
        </authorList>
    </citation>
    <scope>NUCLEOTIDE SEQUENCE</scope>
</reference>
<evidence type="ECO:0000256" key="3">
    <source>
        <dbReference type="ARBA" id="ARBA00022475"/>
    </source>
</evidence>
<dbReference type="CDD" id="cd17323">
    <property type="entry name" value="MFS_Tpo1_MDR_like"/>
    <property type="match status" value="1"/>
</dbReference>
<feature type="transmembrane region" description="Helical" evidence="9">
    <location>
        <begin position="495"/>
        <end position="520"/>
    </location>
</feature>
<evidence type="ECO:0000256" key="1">
    <source>
        <dbReference type="ARBA" id="ARBA00004651"/>
    </source>
</evidence>
<dbReference type="Pfam" id="PF07690">
    <property type="entry name" value="MFS_1"/>
    <property type="match status" value="1"/>
</dbReference>
<dbReference type="Proteomes" id="UP001153618">
    <property type="component" value="Unassembled WGS sequence"/>
</dbReference>
<feature type="transmembrane region" description="Helical" evidence="9">
    <location>
        <begin position="365"/>
        <end position="383"/>
    </location>
</feature>
<evidence type="ECO:0000256" key="9">
    <source>
        <dbReference type="SAM" id="Phobius"/>
    </source>
</evidence>